<name>A0AA37T4S0_9ALTE</name>
<dbReference type="EMBL" id="BSOT01000006">
    <property type="protein sequence ID" value="GLR71365.1"/>
    <property type="molecule type" value="Genomic_DNA"/>
</dbReference>
<reference evidence="2" key="2">
    <citation type="submission" date="2023-01" db="EMBL/GenBank/DDBJ databases">
        <title>Draft genome sequence of Agaribacter marinus strain NBRC 110023.</title>
        <authorList>
            <person name="Sun Q."/>
            <person name="Mori K."/>
        </authorList>
    </citation>
    <scope>NUCLEOTIDE SEQUENCE</scope>
    <source>
        <strain evidence="2">NBRC 110023</strain>
    </source>
</reference>
<accession>A0AA37T4S0</accession>
<dbReference type="InterPro" id="IPR021382">
    <property type="entry name" value="DUF3014"/>
</dbReference>
<keyword evidence="1" id="KW-1133">Transmembrane helix</keyword>
<organism evidence="2 3">
    <name type="scientific">Agaribacter marinus</name>
    <dbReference type="NCBI Taxonomy" id="1431249"/>
    <lineage>
        <taxon>Bacteria</taxon>
        <taxon>Pseudomonadati</taxon>
        <taxon>Pseudomonadota</taxon>
        <taxon>Gammaproteobacteria</taxon>
        <taxon>Alteromonadales</taxon>
        <taxon>Alteromonadaceae</taxon>
        <taxon>Agaribacter</taxon>
    </lineage>
</organism>
<evidence type="ECO:0008006" key="4">
    <source>
        <dbReference type="Google" id="ProtNLM"/>
    </source>
</evidence>
<feature type="transmembrane region" description="Helical" evidence="1">
    <location>
        <begin position="12"/>
        <end position="31"/>
    </location>
</feature>
<dbReference type="Proteomes" id="UP001156601">
    <property type="component" value="Unassembled WGS sequence"/>
</dbReference>
<reference evidence="2" key="1">
    <citation type="journal article" date="2014" name="Int. J. Syst. Evol. Microbiol.">
        <title>Complete genome sequence of Corynebacterium casei LMG S-19264T (=DSM 44701T), isolated from a smear-ripened cheese.</title>
        <authorList>
            <consortium name="US DOE Joint Genome Institute (JGI-PGF)"/>
            <person name="Walter F."/>
            <person name="Albersmeier A."/>
            <person name="Kalinowski J."/>
            <person name="Ruckert C."/>
        </authorList>
    </citation>
    <scope>NUCLEOTIDE SEQUENCE</scope>
    <source>
        <strain evidence="2">NBRC 110023</strain>
    </source>
</reference>
<sequence>MSEQPSQLAQMKPYLIAAGALTIMLLVILFWPTTSEQPSAPVELPVSTQTDSVVSADTISDDNVESSDTFEPLPDMKEVVIGENQKDETTTAPPVIEEIPEPVTKPEIDVSDAVVKTMLAQVTDSPAFVRLLVNDALIQKFVINVSNLANAEASPKDALVVPPQQSFRVYTQADRQWIDPASFQRYTPYVDVLESLDTDELIKLFEQYKPVIEERYAEISRPGASFDDALIDALDTLLNTPQVPVPIEVYTDSVMYKFKDERIEALSAPQKQMLRMGPDNIRRLKEVLRDLKAELQ</sequence>
<keyword evidence="1" id="KW-0472">Membrane</keyword>
<evidence type="ECO:0000313" key="3">
    <source>
        <dbReference type="Proteomes" id="UP001156601"/>
    </source>
</evidence>
<keyword evidence="3" id="KW-1185">Reference proteome</keyword>
<dbReference type="Pfam" id="PF11219">
    <property type="entry name" value="DUF3014"/>
    <property type="match status" value="1"/>
</dbReference>
<dbReference type="AlphaFoldDB" id="A0AA37T4S0"/>
<keyword evidence="1" id="KW-0812">Transmembrane</keyword>
<dbReference type="RefSeq" id="WP_284217728.1">
    <property type="nucleotide sequence ID" value="NZ_BSOT01000006.1"/>
</dbReference>
<proteinExistence type="predicted"/>
<evidence type="ECO:0000313" key="2">
    <source>
        <dbReference type="EMBL" id="GLR71365.1"/>
    </source>
</evidence>
<comment type="caution">
    <text evidence="2">The sequence shown here is derived from an EMBL/GenBank/DDBJ whole genome shotgun (WGS) entry which is preliminary data.</text>
</comment>
<protein>
    <recommendedName>
        <fullName evidence="4">DUF3014 domain-containing protein</fullName>
    </recommendedName>
</protein>
<evidence type="ECO:0000256" key="1">
    <source>
        <dbReference type="SAM" id="Phobius"/>
    </source>
</evidence>
<gene>
    <name evidence="2" type="ORF">GCM10007852_22730</name>
</gene>